<sequence length="1692" mass="186926">MDNDPASVAEQRANAVAKLKRAASLPRLKNGRRPQMHNEVVSEGERILHDDVQDLSQDTPSDRLSDVDPTSNVQPADKPGTPEPSTVTRKRRSRSRSRSRGSKDFRKFKPPQSPLPTSITPSNDSSPDDSPPSPKEYLPHLPQSIIAPIPSHLNPLLPVSPFILPGFLTAENSLLSSGTSSPVPGFPTLEALMSHQGLQRSNSAGAARMLTLQSTLQKLTGGAELVQSTFPSPAVSPQPFGKLVRNNTVSGGESIERSAARRLMMAQLNKRMIKETDIEEEDVRPFSPSSPSKRRQRRRSKRQSINPPAVSATDESDLLSTSNATPNRSNTPQTQPEPNVERTASTTPIPPIPIYPLATPSINLNETINSSRQSTPVRAVPPSHFDLASRKRRESVLIEDQDDEERIPPQSTYYGLPGAPSRPSPSISPRPPHSSDISTDFFPVDVTSVPVYPTSLERTPSRQARFPASPFARPHMEISLSSDQEEERDPDDEEVFPTEAFRRSPYHDGLNREISWVAEPVPETPMPVHEETEEEEDYEDEGEDEPLQEGTSRHIMEDEDDHPPPESPREEFCPRTEGSSLRTSFDSKILVVEASTSPLSTPVITSPTPSLVANLPSTPSMVRGSDDLDSAQYPQRLSVAIRMHSDKSPVATEFDGNDIQLARAETPSSKREGSTWSKFVNTLTRSASSGGRRSRTNSVATRERRQNTDSSISRESGASLPSPKTDKNDSISSATYPHGQPSSASTSVHSLVQPTSTNCGVSSVPVTPSADTLTKYNHEKLNPFPGIKKLQEQWNHRQPLFSSTPDIPLSHHIEADIPLPSSSSSNTPSNSPEISRDRKLSHQASDTHLLHIYKAQAPPLSASVSTSSHDYFQHPSLHSPSSIMLKSLPTNRDGVRRWLSARKLFPQQLQSSAGNSPPTPVSEQKPAVASKKPSLSDLFRLRKENDELRDEWVDVDRDNTRVPAGSLANGLLQKANGDLSPTSPNGVHDDLQKTPRASKIARPNGMPYSVTDTFLIPPTPATPSPPELPSSTTPEPWSSLSDYPQATTSESSSGASSHCSDYPTKGGMLLDRLNEMLGRGSRSPVWPSVIDEPPRRFLRGSPVFQVVNSNICKDRFLFLFNDILIIAKPRPEDSDTFLEVAKPNPADRKFTIKNVVLLRKLIFTSEREESSARAIPRTPAVQAFVERFSTDPDHAVASLFSTLGHRDDPAVLAQLLFKTSHIDRVQLGDYLSRRASRVVLKHYLDEFGFMGLRVDKALRLFLQSIHIPERGSHGVSPLDVLLESFANRWYEANAGHIAYDKDLAYRFARAIVQLNDVLHGAISHEPGQMGHPSRRHITARDFLEAFRRHDTRLSDDLLGDVYNSICRECLCQARNPSSGGPPEITVTFKRPLPPRLTYRVQSEPVVIRIPQPDPQFSIELFGHDLVFDPPVLSFAKSAEASFRVTGHSFGLKTMTMLRSSPNALLYTGLAQSYTIAVERAFMRNTFQVAFLDHNGEKRKYMFSVTDPVVRHEWAVSLKREIDASAAVADHPYGISWPSLQTARFYKASYNMAFKVLQDTLLNPSTVLGNSFPSKVDHALARLASSGLHTRDQSKVSLRPGMDRPLEPVRSKSRSRMYHRHGPGKMESEGNSLSFPHGQESSDDGGDDPDAQPRSEDQYWSGKDLVMYCQQNSSIALLLAYLQVGTPDLNGSQ</sequence>
<feature type="compositionally biased region" description="Basic and acidic residues" evidence="1">
    <location>
        <begin position="43"/>
        <end position="52"/>
    </location>
</feature>
<dbReference type="OrthoDB" id="430364at2759"/>
<feature type="compositionally biased region" description="Low complexity" evidence="1">
    <location>
        <begin position="116"/>
        <end position="125"/>
    </location>
</feature>
<feature type="compositionally biased region" description="Low complexity" evidence="1">
    <location>
        <begin position="1049"/>
        <end position="1060"/>
    </location>
</feature>
<evidence type="ECO:0000259" key="2">
    <source>
        <dbReference type="PROSITE" id="PS50190"/>
    </source>
</evidence>
<feature type="compositionally biased region" description="Basic residues" evidence="1">
    <location>
        <begin position="292"/>
        <end position="302"/>
    </location>
</feature>
<evidence type="ECO:0000313" key="3">
    <source>
        <dbReference type="EMBL" id="OAX39587.1"/>
    </source>
</evidence>
<dbReference type="GO" id="GO:0005085">
    <property type="term" value="F:guanyl-nucleotide exchange factor activity"/>
    <property type="evidence" value="ECO:0007669"/>
    <property type="project" value="InterPro"/>
</dbReference>
<dbReference type="Proteomes" id="UP000092154">
    <property type="component" value="Unassembled WGS sequence"/>
</dbReference>
<dbReference type="Pfam" id="PF01369">
    <property type="entry name" value="Sec7"/>
    <property type="match status" value="1"/>
</dbReference>
<proteinExistence type="predicted"/>
<feature type="region of interest" description="Disordered" evidence="1">
    <location>
        <begin position="908"/>
        <end position="933"/>
    </location>
</feature>
<feature type="compositionally biased region" description="Basic and acidic residues" evidence="1">
    <location>
        <begin position="1600"/>
        <end position="1609"/>
    </location>
</feature>
<name>A0A1B7N405_9AGAM</name>
<feature type="region of interest" description="Disordered" evidence="1">
    <location>
        <begin position="967"/>
        <end position="1063"/>
    </location>
</feature>
<dbReference type="InterPro" id="IPR035999">
    <property type="entry name" value="Sec7_dom_sf"/>
</dbReference>
<feature type="compositionally biased region" description="Basic residues" evidence="1">
    <location>
        <begin position="88"/>
        <end position="100"/>
    </location>
</feature>
<accession>A0A1B7N405</accession>
<organism evidence="3 4">
    <name type="scientific">Rhizopogon vinicolor AM-OR11-026</name>
    <dbReference type="NCBI Taxonomy" id="1314800"/>
    <lineage>
        <taxon>Eukaryota</taxon>
        <taxon>Fungi</taxon>
        <taxon>Dikarya</taxon>
        <taxon>Basidiomycota</taxon>
        <taxon>Agaricomycotina</taxon>
        <taxon>Agaricomycetes</taxon>
        <taxon>Agaricomycetidae</taxon>
        <taxon>Boletales</taxon>
        <taxon>Suillineae</taxon>
        <taxon>Rhizopogonaceae</taxon>
        <taxon>Rhizopogon</taxon>
    </lineage>
</organism>
<feature type="region of interest" description="Disordered" evidence="1">
    <location>
        <begin position="370"/>
        <end position="441"/>
    </location>
</feature>
<dbReference type="GO" id="GO:0032012">
    <property type="term" value="P:regulation of ARF protein signal transduction"/>
    <property type="evidence" value="ECO:0007669"/>
    <property type="project" value="InterPro"/>
</dbReference>
<dbReference type="InterPro" id="IPR000904">
    <property type="entry name" value="Sec7_dom"/>
</dbReference>
<feature type="region of interest" description="Disordered" evidence="1">
    <location>
        <begin position="466"/>
        <end position="630"/>
    </location>
</feature>
<dbReference type="PANTHER" id="PTHR10663">
    <property type="entry name" value="GUANYL-NUCLEOTIDE EXCHANGE FACTOR"/>
    <property type="match status" value="1"/>
</dbReference>
<feature type="compositionally biased region" description="Polar residues" evidence="1">
    <location>
        <begin position="577"/>
        <end position="586"/>
    </location>
</feature>
<dbReference type="InterPro" id="IPR011993">
    <property type="entry name" value="PH-like_dom_sf"/>
</dbReference>
<dbReference type="Gene3D" id="1.10.1000.11">
    <property type="entry name" value="Arf Nucleotide-binding Site Opener,domain 2"/>
    <property type="match status" value="1"/>
</dbReference>
<feature type="compositionally biased region" description="Low complexity" evidence="1">
    <location>
        <begin position="820"/>
        <end position="832"/>
    </location>
</feature>
<feature type="compositionally biased region" description="Basic residues" evidence="1">
    <location>
        <begin position="1610"/>
        <end position="1622"/>
    </location>
</feature>
<evidence type="ECO:0000256" key="1">
    <source>
        <dbReference type="SAM" id="MobiDB-lite"/>
    </source>
</evidence>
<feature type="compositionally biased region" description="Acidic residues" evidence="1">
    <location>
        <begin position="531"/>
        <end position="547"/>
    </location>
</feature>
<feature type="region of interest" description="Disordered" evidence="1">
    <location>
        <begin position="648"/>
        <end position="764"/>
    </location>
</feature>
<feature type="compositionally biased region" description="Low complexity" evidence="1">
    <location>
        <begin position="1029"/>
        <end position="1041"/>
    </location>
</feature>
<gene>
    <name evidence="3" type="ORF">K503DRAFT_716155</name>
</gene>
<feature type="compositionally biased region" description="Polar residues" evidence="1">
    <location>
        <begin position="674"/>
        <end position="684"/>
    </location>
</feature>
<dbReference type="Gene3D" id="2.30.29.30">
    <property type="entry name" value="Pleckstrin-homology domain (PH domain)/Phosphotyrosine-binding domain (PTB)"/>
    <property type="match status" value="1"/>
</dbReference>
<feature type="compositionally biased region" description="Pro residues" evidence="1">
    <location>
        <begin position="420"/>
        <end position="432"/>
    </location>
</feature>
<feature type="region of interest" description="Disordered" evidence="1">
    <location>
        <begin position="279"/>
        <end position="354"/>
    </location>
</feature>
<feature type="region of interest" description="Disordered" evidence="1">
    <location>
        <begin position="1586"/>
        <end position="1656"/>
    </location>
</feature>
<dbReference type="SUPFAM" id="SSF50729">
    <property type="entry name" value="PH domain-like"/>
    <property type="match status" value="1"/>
</dbReference>
<reference evidence="3 4" key="1">
    <citation type="submission" date="2016-06" db="EMBL/GenBank/DDBJ databases">
        <title>Comparative genomics of the ectomycorrhizal sister species Rhizopogon vinicolor and Rhizopogon vesiculosus (Basidiomycota: Boletales) reveals a divergence of the mating type B locus.</title>
        <authorList>
            <consortium name="DOE Joint Genome Institute"/>
            <person name="Mujic A.B."/>
            <person name="Kuo A."/>
            <person name="Tritt A."/>
            <person name="Lipzen A."/>
            <person name="Chen C."/>
            <person name="Johnson J."/>
            <person name="Sharma A."/>
            <person name="Barry K."/>
            <person name="Grigoriev I.V."/>
            <person name="Spatafora J.W."/>
        </authorList>
    </citation>
    <scope>NUCLEOTIDE SEQUENCE [LARGE SCALE GENOMIC DNA]</scope>
    <source>
        <strain evidence="3 4">AM-OR11-026</strain>
    </source>
</reference>
<keyword evidence="4" id="KW-1185">Reference proteome</keyword>
<feature type="compositionally biased region" description="Polar residues" evidence="1">
    <location>
        <begin position="318"/>
        <end position="345"/>
    </location>
</feature>
<feature type="compositionally biased region" description="Acidic residues" evidence="1">
    <location>
        <begin position="1640"/>
        <end position="1649"/>
    </location>
</feature>
<feature type="compositionally biased region" description="Acidic residues" evidence="1">
    <location>
        <begin position="483"/>
        <end position="496"/>
    </location>
</feature>
<dbReference type="InParanoid" id="A0A1B7N405"/>
<feature type="region of interest" description="Disordered" evidence="1">
    <location>
        <begin position="1"/>
        <end position="140"/>
    </location>
</feature>
<dbReference type="InterPro" id="IPR023394">
    <property type="entry name" value="Sec7_C_sf"/>
</dbReference>
<dbReference type="STRING" id="1314800.A0A1B7N405"/>
<dbReference type="Gene3D" id="1.10.220.20">
    <property type="match status" value="1"/>
</dbReference>
<feature type="compositionally biased region" description="Basic and acidic residues" evidence="1">
    <location>
        <begin position="551"/>
        <end position="574"/>
    </location>
</feature>
<feature type="compositionally biased region" description="Polar residues" evidence="1">
    <location>
        <begin position="594"/>
        <end position="620"/>
    </location>
</feature>
<dbReference type="PROSITE" id="PS50190">
    <property type="entry name" value="SEC7"/>
    <property type="match status" value="1"/>
</dbReference>
<feature type="domain" description="SEC7" evidence="2">
    <location>
        <begin position="1170"/>
        <end position="1368"/>
    </location>
</feature>
<protein>
    <recommendedName>
        <fullName evidence="2">SEC7 domain-containing protein</fullName>
    </recommendedName>
</protein>
<dbReference type="SMART" id="SM00222">
    <property type="entry name" value="Sec7"/>
    <property type="match status" value="1"/>
</dbReference>
<dbReference type="EMBL" id="KV448244">
    <property type="protein sequence ID" value="OAX39587.1"/>
    <property type="molecule type" value="Genomic_DNA"/>
</dbReference>
<dbReference type="SUPFAM" id="SSF48425">
    <property type="entry name" value="Sec7 domain"/>
    <property type="match status" value="1"/>
</dbReference>
<evidence type="ECO:0000313" key="4">
    <source>
        <dbReference type="Proteomes" id="UP000092154"/>
    </source>
</evidence>
<feature type="compositionally biased region" description="Basic and acidic residues" evidence="1">
    <location>
        <begin position="500"/>
        <end position="511"/>
    </location>
</feature>
<feature type="region of interest" description="Disordered" evidence="1">
    <location>
        <begin position="815"/>
        <end position="843"/>
    </location>
</feature>
<feature type="compositionally biased region" description="Polar residues" evidence="1">
    <location>
        <begin position="730"/>
        <end position="764"/>
    </location>
</feature>
<feature type="compositionally biased region" description="Pro residues" evidence="1">
    <location>
        <begin position="1017"/>
        <end position="1028"/>
    </location>
</feature>